<dbReference type="AlphaFoldDB" id="A0A380NW65"/>
<gene>
    <name evidence="1" type="ORF">NCTC13645_00030</name>
</gene>
<evidence type="ECO:0000313" key="2">
    <source>
        <dbReference type="Proteomes" id="UP000254621"/>
    </source>
</evidence>
<evidence type="ECO:0008006" key="3">
    <source>
        <dbReference type="Google" id="ProtNLM"/>
    </source>
</evidence>
<name>A0A380NW65_WEIVI</name>
<proteinExistence type="predicted"/>
<reference evidence="1 2" key="1">
    <citation type="submission" date="2018-06" db="EMBL/GenBank/DDBJ databases">
        <authorList>
            <consortium name="Pathogen Informatics"/>
            <person name="Doyle S."/>
        </authorList>
    </citation>
    <scope>NUCLEOTIDE SEQUENCE [LARGE SCALE GENOMIC DNA]</scope>
    <source>
        <strain evidence="1 2">NCTC13645</strain>
    </source>
</reference>
<evidence type="ECO:0000313" key="1">
    <source>
        <dbReference type="EMBL" id="SUP52157.1"/>
    </source>
</evidence>
<protein>
    <recommendedName>
        <fullName evidence="3">YbbR-like protein</fullName>
    </recommendedName>
</protein>
<dbReference type="Gene3D" id="2.170.120.40">
    <property type="entry name" value="YbbR-like domain"/>
    <property type="match status" value="1"/>
</dbReference>
<organism evidence="1 2">
    <name type="scientific">Weissella viridescens</name>
    <name type="common">Lactobacillus viridescens</name>
    <dbReference type="NCBI Taxonomy" id="1629"/>
    <lineage>
        <taxon>Bacteria</taxon>
        <taxon>Bacillati</taxon>
        <taxon>Bacillota</taxon>
        <taxon>Bacilli</taxon>
        <taxon>Lactobacillales</taxon>
        <taxon>Lactobacillaceae</taxon>
        <taxon>Weissella</taxon>
    </lineage>
</organism>
<dbReference type="EMBL" id="UHIV01000001">
    <property type="protein sequence ID" value="SUP52157.1"/>
    <property type="molecule type" value="Genomic_DNA"/>
</dbReference>
<dbReference type="Proteomes" id="UP000254621">
    <property type="component" value="Unassembled WGS sequence"/>
</dbReference>
<accession>A0A380NW65</accession>
<sequence length="61" mass="6810">MNEVTINGKMKDIEGIKSITVPIDVKNIHTKQSLTVKPTAIKNVKIDPEKVKVQVTPKEQN</sequence>